<keyword evidence="7 9" id="KW-0067">ATP-binding</keyword>
<evidence type="ECO:0000256" key="4">
    <source>
        <dbReference type="ARBA" id="ARBA00019824"/>
    </source>
</evidence>
<dbReference type="EMBL" id="AXCR01000007">
    <property type="protein sequence ID" value="KJR84362.1"/>
    <property type="molecule type" value="Genomic_DNA"/>
</dbReference>
<dbReference type="PANTHER" id="PTHR12755:SF6">
    <property type="entry name" value="POLYRIBONUCLEOTIDE 5'-HYDROXYL-KINASE CLP1"/>
    <property type="match status" value="1"/>
</dbReference>
<evidence type="ECO:0000256" key="1">
    <source>
        <dbReference type="ARBA" id="ARBA00003798"/>
    </source>
</evidence>
<evidence type="ECO:0000256" key="6">
    <source>
        <dbReference type="ARBA" id="ARBA00022741"/>
    </source>
</evidence>
<dbReference type="GO" id="GO:0006388">
    <property type="term" value="P:tRNA splicing, via endonucleolytic cleavage and ligation"/>
    <property type="evidence" value="ECO:0007669"/>
    <property type="project" value="TreeGrafter"/>
</dbReference>
<evidence type="ECO:0000256" key="7">
    <source>
        <dbReference type="ARBA" id="ARBA00022840"/>
    </source>
</evidence>
<dbReference type="KEGG" id="ssck:SPSK_08992"/>
<dbReference type="InterPro" id="IPR028606">
    <property type="entry name" value="Clp1"/>
</dbReference>
<comment type="caution">
    <text evidence="9">Lacks conserved residue(s) required for the propagation of feature annotation.</text>
</comment>
<feature type="binding site" evidence="9">
    <location>
        <begin position="163"/>
        <end position="168"/>
    </location>
    <ligand>
        <name>ATP</name>
        <dbReference type="ChEBI" id="CHEBI:30616"/>
    </ligand>
</feature>
<comment type="function">
    <text evidence="1">Polynucleotide 5'-kinase involved in rRNA processing.</text>
</comment>
<comment type="subunit">
    <text evidence="9">Component of a pre-mRNA cleavage factor complex. Interacts directly with PCF11.</text>
</comment>
<evidence type="ECO:0000313" key="14">
    <source>
        <dbReference type="EMBL" id="KJR84362.1"/>
    </source>
</evidence>
<dbReference type="InterPro" id="IPR032319">
    <property type="entry name" value="CLP1_P"/>
</dbReference>
<accession>A0A0F2M3V3</accession>
<protein>
    <recommendedName>
        <fullName evidence="4">Polynucleotide 5'-hydroxyl-kinase GRC3</fullName>
    </recommendedName>
    <alternativeName>
        <fullName evidence="3">Polynucleotide 5'-hydroxyl-kinase grc3</fullName>
    </alternativeName>
</protein>
<dbReference type="RefSeq" id="XP_016587038.1">
    <property type="nucleotide sequence ID" value="XM_016735574.1"/>
</dbReference>
<feature type="domain" description="Clp1 C-terminal" evidence="11">
    <location>
        <begin position="425"/>
        <end position="554"/>
    </location>
</feature>
<dbReference type="InterPro" id="IPR010655">
    <property type="entry name" value="Clp1_C"/>
</dbReference>
<evidence type="ECO:0000259" key="11">
    <source>
        <dbReference type="Pfam" id="PF06807"/>
    </source>
</evidence>
<evidence type="ECO:0000256" key="3">
    <source>
        <dbReference type="ARBA" id="ARBA00018706"/>
    </source>
</evidence>
<dbReference type="Proteomes" id="UP000033710">
    <property type="component" value="Unassembled WGS sequence"/>
</dbReference>
<dbReference type="InterPro" id="IPR027417">
    <property type="entry name" value="P-loop_NTPase"/>
</dbReference>
<dbReference type="OrthoDB" id="258143at2759"/>
<dbReference type="HAMAP" id="MF_03035">
    <property type="entry name" value="Clp1"/>
    <property type="match status" value="1"/>
</dbReference>
<gene>
    <name evidence="9" type="primary">CLP1</name>
    <name evidence="14" type="ORF">SPSK_08992</name>
</gene>
<dbReference type="Gene3D" id="2.40.30.330">
    <property type="entry name" value="Pre-mRNA cleavage complex subunit Clp1, C-terminal domain"/>
    <property type="match status" value="1"/>
</dbReference>
<dbReference type="GO" id="GO:0005849">
    <property type="term" value="C:mRNA cleavage factor complex"/>
    <property type="evidence" value="ECO:0007669"/>
    <property type="project" value="UniProtKB-UniRule"/>
</dbReference>
<dbReference type="Pfam" id="PF16573">
    <property type="entry name" value="CLP1_N"/>
    <property type="match status" value="1"/>
</dbReference>
<dbReference type="PANTHER" id="PTHR12755">
    <property type="entry name" value="CLEAVAGE/POLYADENYLATION FACTOR IA SUBUNIT CLP1P"/>
    <property type="match status" value="1"/>
</dbReference>
<keyword evidence="6 9" id="KW-0547">Nucleotide-binding</keyword>
<evidence type="ECO:0000256" key="2">
    <source>
        <dbReference type="ARBA" id="ARBA00004123"/>
    </source>
</evidence>
<dbReference type="GO" id="GO:0051731">
    <property type="term" value="F:polynucleotide 5'-hydroxyl-kinase activity"/>
    <property type="evidence" value="ECO:0007669"/>
    <property type="project" value="InterPro"/>
</dbReference>
<evidence type="ECO:0000259" key="12">
    <source>
        <dbReference type="Pfam" id="PF16573"/>
    </source>
</evidence>
<dbReference type="GO" id="GO:0031124">
    <property type="term" value="P:mRNA 3'-end processing"/>
    <property type="evidence" value="ECO:0007669"/>
    <property type="project" value="UniProtKB-UniRule"/>
</dbReference>
<proteinExistence type="inferred from homology"/>
<dbReference type="GeneID" id="27670851"/>
<dbReference type="InterPro" id="IPR045116">
    <property type="entry name" value="Clp1/Grc3"/>
</dbReference>
<feature type="binding site" evidence="9">
    <location>
        <position position="44"/>
    </location>
    <ligand>
        <name>ATP</name>
        <dbReference type="ChEBI" id="CHEBI:30616"/>
    </ligand>
</feature>
<dbReference type="GO" id="GO:0005524">
    <property type="term" value="F:ATP binding"/>
    <property type="evidence" value="ECO:0007669"/>
    <property type="project" value="UniProtKB-UniRule"/>
</dbReference>
<organism evidence="14 15">
    <name type="scientific">Sporothrix schenckii 1099-18</name>
    <dbReference type="NCBI Taxonomy" id="1397361"/>
    <lineage>
        <taxon>Eukaryota</taxon>
        <taxon>Fungi</taxon>
        <taxon>Dikarya</taxon>
        <taxon>Ascomycota</taxon>
        <taxon>Pezizomycotina</taxon>
        <taxon>Sordariomycetes</taxon>
        <taxon>Sordariomycetidae</taxon>
        <taxon>Ophiostomatales</taxon>
        <taxon>Ophiostomataceae</taxon>
        <taxon>Sporothrix</taxon>
    </lineage>
</organism>
<dbReference type="Gene3D" id="3.40.50.300">
    <property type="entry name" value="P-loop containing nucleotide triphosphate hydrolases"/>
    <property type="match status" value="1"/>
</dbReference>
<keyword evidence="14" id="KW-0808">Transferase</keyword>
<dbReference type="Gene3D" id="2.60.120.1030">
    <property type="entry name" value="Clp1, DNA binding domain"/>
    <property type="match status" value="1"/>
</dbReference>
<evidence type="ECO:0000259" key="13">
    <source>
        <dbReference type="Pfam" id="PF16575"/>
    </source>
</evidence>
<feature type="domain" description="Clp1 P-loop" evidence="13">
    <location>
        <begin position="208"/>
        <end position="318"/>
    </location>
</feature>
<dbReference type="VEuPathDB" id="FungiDB:SPSK_08992"/>
<evidence type="ECO:0000256" key="5">
    <source>
        <dbReference type="ARBA" id="ARBA00022664"/>
    </source>
</evidence>
<reference evidence="14 15" key="1">
    <citation type="journal article" date="2014" name="BMC Genomics">
        <title>Comparative genomics of the major fungal agents of human and animal Sporotrichosis: Sporothrix schenckii and Sporothrix brasiliensis.</title>
        <authorList>
            <person name="Teixeira M.M."/>
            <person name="de Almeida L.G."/>
            <person name="Kubitschek-Barreira P."/>
            <person name="Alves F.L."/>
            <person name="Kioshima E.S."/>
            <person name="Abadio A.K."/>
            <person name="Fernandes L."/>
            <person name="Derengowski L.S."/>
            <person name="Ferreira K.S."/>
            <person name="Souza R.C."/>
            <person name="Ruiz J.C."/>
            <person name="de Andrade N.C."/>
            <person name="Paes H.C."/>
            <person name="Nicola A.M."/>
            <person name="Albuquerque P."/>
            <person name="Gerber A.L."/>
            <person name="Martins V.P."/>
            <person name="Peconick L.D."/>
            <person name="Neto A.V."/>
            <person name="Chaucanez C.B."/>
            <person name="Silva P.A."/>
            <person name="Cunha O.L."/>
            <person name="de Oliveira F.F."/>
            <person name="dos Santos T.C."/>
            <person name="Barros A.L."/>
            <person name="Soares M.A."/>
            <person name="de Oliveira L.M."/>
            <person name="Marini M.M."/>
            <person name="Villalobos-Duno H."/>
            <person name="Cunha M.M."/>
            <person name="de Hoog S."/>
            <person name="da Silveira J.F."/>
            <person name="Henrissat B."/>
            <person name="Nino-Vega G.A."/>
            <person name="Cisalpino P.S."/>
            <person name="Mora-Montes H.M."/>
            <person name="Almeida S.R."/>
            <person name="Stajich J.E."/>
            <person name="Lopes-Bezerra L.M."/>
            <person name="Vasconcelos A.T."/>
            <person name="Felipe M.S."/>
        </authorList>
    </citation>
    <scope>NUCLEOTIDE SEQUENCE [LARGE SCALE GENOMIC DNA]</scope>
    <source>
        <strain evidence="14 15">1099-18</strain>
    </source>
</reference>
<comment type="function">
    <text evidence="9">Required for endonucleolytic cleavage during polyadenylation-dependent pre-mRNA 3'-end formation.</text>
</comment>
<evidence type="ECO:0000256" key="10">
    <source>
        <dbReference type="SAM" id="MobiDB-lite"/>
    </source>
</evidence>
<feature type="compositionally biased region" description="Pro residues" evidence="10">
    <location>
        <begin position="185"/>
        <end position="208"/>
    </location>
</feature>
<feature type="region of interest" description="Disordered" evidence="10">
    <location>
        <begin position="447"/>
        <end position="478"/>
    </location>
</feature>
<dbReference type="InterPro" id="IPR032324">
    <property type="entry name" value="Clp1_N"/>
</dbReference>
<keyword evidence="14" id="KW-0418">Kinase</keyword>
<feature type="domain" description="Clp1 N-terminal" evidence="12">
    <location>
        <begin position="38"/>
        <end position="141"/>
    </location>
</feature>
<comment type="subcellular location">
    <subcellularLocation>
        <location evidence="2 9">Nucleus</location>
    </subcellularLocation>
</comment>
<evidence type="ECO:0000256" key="9">
    <source>
        <dbReference type="HAMAP-Rule" id="MF_03035"/>
    </source>
</evidence>
<dbReference type="InterPro" id="IPR038238">
    <property type="entry name" value="Clp1_C_sf"/>
</dbReference>
<sequence length="561" mass="59063">MSIPGLGQIPVQVNSGQLMRCARSHENPTTASTTRTFKLAPLSEWRFSVSQPAIKVRVLSGTAERDGTELATSQTYTFAGTQSKILTWPGCELEVEGACDHDEVVPGGVKSDARSGANAAQSPMISYMNLHLLLASQRAAAASVPRGSPGSAGPRLLVCGPPHSGRTSLVRMLTAWATKMASFAAPPPPPPQPYQQPQQPPPPPPPQYQQPCVVNVDPREGLLSLPGTLSAAVFATLMDLETEGGSGWGGAPSSGPSAVPVKLPLVYNYGYARPSDAPDLYRGLVTRLAGAVASRASEDANVAASGLLIDTPAVTADESGKANDNNKNKNNGKHGHLMSMDLLAHIIDEFSVNLVVVLGDGAASTAIQQALTNRFQGETTTFGEPIQIVQLDASDGVVDRSDAVEQQQREACIKEYFFGDAKRTLSPYTQQVDADALTVLRLPPGDNAARANGAGGAGHDDDDGDAGVDDGPDEEGAIGEHNLEKVDAGPSLAHWTLAVMNAGLHDPPDVIQHATVLGFVYVAEVDAERRKVRVLAPLSGRLGDRPLVFGRWPEPYINLVG</sequence>
<comment type="caution">
    <text evidence="14">The sequence shown here is derived from an EMBL/GenBank/DDBJ whole genome shotgun (WGS) entry which is preliminary data.</text>
</comment>
<dbReference type="Pfam" id="PF16575">
    <property type="entry name" value="CLP1_P"/>
    <property type="match status" value="1"/>
</dbReference>
<dbReference type="Pfam" id="PF06807">
    <property type="entry name" value="Clp1"/>
    <property type="match status" value="1"/>
</dbReference>
<keyword evidence="8 9" id="KW-0539">Nucleus</keyword>
<feature type="compositionally biased region" description="Acidic residues" evidence="10">
    <location>
        <begin position="460"/>
        <end position="477"/>
    </location>
</feature>
<dbReference type="AlphaFoldDB" id="A0A0F2M3V3"/>
<reference evidence="14 15" key="2">
    <citation type="journal article" date="2015" name="Eukaryot. Cell">
        <title>Asexual propagation of a virulent clone complex in a human and feline outbreak of sporotrichosis.</title>
        <authorList>
            <person name="Teixeira Mde M."/>
            <person name="Rodrigues A.M."/>
            <person name="Tsui C.K."/>
            <person name="de Almeida L.G."/>
            <person name="Van Diepeningen A.D."/>
            <person name="van den Ende B.G."/>
            <person name="Fernandes G.F."/>
            <person name="Kano R."/>
            <person name="Hamelin R.C."/>
            <person name="Lopes-Bezerra L.M."/>
            <person name="Vasconcelos A.T."/>
            <person name="de Hoog S."/>
            <person name="de Camargo Z.P."/>
            <person name="Felipe M.S."/>
        </authorList>
    </citation>
    <scope>NUCLEOTIDE SEQUENCE [LARGE SCALE GENOMIC DNA]</scope>
    <source>
        <strain evidence="14 15">1099-18</strain>
    </source>
</reference>
<name>A0A0F2M3V3_SPOSC</name>
<evidence type="ECO:0000256" key="8">
    <source>
        <dbReference type="ARBA" id="ARBA00023242"/>
    </source>
</evidence>
<comment type="similarity">
    <text evidence="9">Belongs to the Clp1 family. Clp1 subfamily.</text>
</comment>
<keyword evidence="5 9" id="KW-0507">mRNA processing</keyword>
<dbReference type="InterPro" id="IPR038239">
    <property type="entry name" value="Clp1_N_sf"/>
</dbReference>
<evidence type="ECO:0000313" key="15">
    <source>
        <dbReference type="Proteomes" id="UP000033710"/>
    </source>
</evidence>
<feature type="region of interest" description="Disordered" evidence="10">
    <location>
        <begin position="182"/>
        <end position="213"/>
    </location>
</feature>